<dbReference type="AlphaFoldDB" id="A0A226WMR1"/>
<gene>
    <name evidence="1" type="ORF">BSU04_43555</name>
</gene>
<organism evidence="1 2">
    <name type="scientific">Caballeronia sordidicola</name>
    <name type="common">Burkholderia sordidicola</name>
    <dbReference type="NCBI Taxonomy" id="196367"/>
    <lineage>
        <taxon>Bacteria</taxon>
        <taxon>Pseudomonadati</taxon>
        <taxon>Pseudomonadota</taxon>
        <taxon>Betaproteobacteria</taxon>
        <taxon>Burkholderiales</taxon>
        <taxon>Burkholderiaceae</taxon>
        <taxon>Caballeronia</taxon>
    </lineage>
</organism>
<dbReference type="EMBL" id="MTHB01000284">
    <property type="protein sequence ID" value="OXC72089.1"/>
    <property type="molecule type" value="Genomic_DNA"/>
</dbReference>
<reference evidence="2" key="1">
    <citation type="submission" date="2017-01" db="EMBL/GenBank/DDBJ databases">
        <title>Genome Analysis of Deinococcus marmoris KOPRI26562.</title>
        <authorList>
            <person name="Kim J.H."/>
            <person name="Oh H.-M."/>
        </authorList>
    </citation>
    <scope>NUCLEOTIDE SEQUENCE [LARGE SCALE GENOMIC DNA]</scope>
    <source>
        <strain evidence="2">PAMC 26633</strain>
    </source>
</reference>
<sequence>MKTWLLTYAATQAQMQTTVNGTTANYVYVTDQPANGSTWNYTPGYWKAEKSLLGK</sequence>
<protein>
    <submittedName>
        <fullName evidence="1">Uncharacterized protein</fullName>
    </submittedName>
</protein>
<comment type="caution">
    <text evidence="1">The sequence shown here is derived from an EMBL/GenBank/DDBJ whole genome shotgun (WGS) entry which is preliminary data.</text>
</comment>
<dbReference type="Proteomes" id="UP000214720">
    <property type="component" value="Unassembled WGS sequence"/>
</dbReference>
<evidence type="ECO:0000313" key="1">
    <source>
        <dbReference type="EMBL" id="OXC72089.1"/>
    </source>
</evidence>
<accession>A0A226WMR1</accession>
<name>A0A226WMR1_CABSO</name>
<evidence type="ECO:0000313" key="2">
    <source>
        <dbReference type="Proteomes" id="UP000214720"/>
    </source>
</evidence>
<proteinExistence type="predicted"/>